<evidence type="ECO:0000256" key="1">
    <source>
        <dbReference type="ARBA" id="ARBA00001933"/>
    </source>
</evidence>
<dbReference type="CDD" id="cd00609">
    <property type="entry name" value="AAT_like"/>
    <property type="match status" value="1"/>
</dbReference>
<dbReference type="AlphaFoldDB" id="A0A540VEH7"/>
<evidence type="ECO:0000256" key="2">
    <source>
        <dbReference type="ARBA" id="ARBA00007441"/>
    </source>
</evidence>
<dbReference type="Gene3D" id="3.90.1150.10">
    <property type="entry name" value="Aspartate Aminotransferase, domain 1"/>
    <property type="match status" value="1"/>
</dbReference>
<name>A0A540VEH7_9CHLR</name>
<dbReference type="PANTHER" id="PTHR46383">
    <property type="entry name" value="ASPARTATE AMINOTRANSFERASE"/>
    <property type="match status" value="1"/>
</dbReference>
<dbReference type="InterPro" id="IPR004838">
    <property type="entry name" value="NHTrfase_class1_PyrdxlP-BS"/>
</dbReference>
<protein>
    <recommendedName>
        <fullName evidence="6">Aminotransferase</fullName>
        <ecNumber evidence="6">2.6.1.-</ecNumber>
    </recommendedName>
</protein>
<comment type="similarity">
    <text evidence="2 6">Belongs to the class-I pyridoxal-phosphate-dependent aminotransferase family.</text>
</comment>
<dbReference type="InterPro" id="IPR050596">
    <property type="entry name" value="AspAT/PAT-like"/>
</dbReference>
<keyword evidence="9" id="KW-1185">Reference proteome</keyword>
<reference evidence="8 9" key="1">
    <citation type="submission" date="2019-06" db="EMBL/GenBank/DDBJ databases">
        <title>Genome sequence of Litorilinea aerophila BAA-2444.</title>
        <authorList>
            <person name="Maclea K.S."/>
            <person name="Maurais E.G."/>
            <person name="Iannazzi L.C."/>
        </authorList>
    </citation>
    <scope>NUCLEOTIDE SEQUENCE [LARGE SCALE GENOMIC DNA]</scope>
    <source>
        <strain evidence="8 9">ATCC BAA-2444</strain>
    </source>
</reference>
<dbReference type="FunCoup" id="A0A540VEH7">
    <property type="interactions" value="460"/>
</dbReference>
<dbReference type="EMBL" id="VIGC01000023">
    <property type="protein sequence ID" value="TQE94533.1"/>
    <property type="molecule type" value="Genomic_DNA"/>
</dbReference>
<evidence type="ECO:0000313" key="8">
    <source>
        <dbReference type="EMBL" id="TQE94533.1"/>
    </source>
</evidence>
<accession>A0A540VEH7</accession>
<dbReference type="GO" id="GO:0006520">
    <property type="term" value="P:amino acid metabolic process"/>
    <property type="evidence" value="ECO:0007669"/>
    <property type="project" value="InterPro"/>
</dbReference>
<dbReference type="SUPFAM" id="SSF53383">
    <property type="entry name" value="PLP-dependent transferases"/>
    <property type="match status" value="1"/>
</dbReference>
<keyword evidence="3 6" id="KW-0032">Aminotransferase</keyword>
<dbReference type="GO" id="GO:0008483">
    <property type="term" value="F:transaminase activity"/>
    <property type="evidence" value="ECO:0007669"/>
    <property type="project" value="UniProtKB-KW"/>
</dbReference>
<dbReference type="OrthoDB" id="9813612at2"/>
<dbReference type="EC" id="2.6.1.-" evidence="6"/>
<sequence>MMMQKGRELKAAGHDVINLAGGEPDFATPPHIVEAAFRAIQAEDTHYPPAFGTPELLEAIVAKLQRENNVHHITPSQILVTPGGKWAIFAGLAAVLNPGDEVLLLDPSWVSYAPMVELNGGVPVRVPLPSAENFTVSEELLRRYITPRTKLIMVNSPNNPTGRVLSRPEIDALVKVAVEHDLYVLSDEIYEHILYDGAVHYSLAAEPGMAERTLIVNGFSKAYAMTGWRLGWLAGPQPVMRLARTLQTQSVTSAASFTMAAGVAALNGPQDCVREMTAAYAARRRFMLDALAEIPGIECPPIEGAFYIFPKFTHTQKNSLEIANLLLEKALIATTPGIAFGPAGEGHVRFSIATRMEDLERTVERLARVVPEL</sequence>
<keyword evidence="4 6" id="KW-0808">Transferase</keyword>
<dbReference type="InterPro" id="IPR004839">
    <property type="entry name" value="Aminotransferase_I/II_large"/>
</dbReference>
<dbReference type="PANTHER" id="PTHR46383:SF1">
    <property type="entry name" value="ASPARTATE AMINOTRANSFERASE"/>
    <property type="match status" value="1"/>
</dbReference>
<dbReference type="InterPro" id="IPR015422">
    <property type="entry name" value="PyrdxlP-dep_Trfase_small"/>
</dbReference>
<dbReference type="InterPro" id="IPR015421">
    <property type="entry name" value="PyrdxlP-dep_Trfase_major"/>
</dbReference>
<dbReference type="InParanoid" id="A0A540VEH7"/>
<proteinExistence type="inferred from homology"/>
<gene>
    <name evidence="8" type="ORF">FKZ61_16395</name>
</gene>
<comment type="caution">
    <text evidence="8">The sequence shown here is derived from an EMBL/GenBank/DDBJ whole genome shotgun (WGS) entry which is preliminary data.</text>
</comment>
<organism evidence="8 9">
    <name type="scientific">Litorilinea aerophila</name>
    <dbReference type="NCBI Taxonomy" id="1204385"/>
    <lineage>
        <taxon>Bacteria</taxon>
        <taxon>Bacillati</taxon>
        <taxon>Chloroflexota</taxon>
        <taxon>Caldilineae</taxon>
        <taxon>Caldilineales</taxon>
        <taxon>Caldilineaceae</taxon>
        <taxon>Litorilinea</taxon>
    </lineage>
</organism>
<evidence type="ECO:0000313" key="9">
    <source>
        <dbReference type="Proteomes" id="UP000317371"/>
    </source>
</evidence>
<evidence type="ECO:0000256" key="4">
    <source>
        <dbReference type="ARBA" id="ARBA00022679"/>
    </source>
</evidence>
<dbReference type="Proteomes" id="UP000317371">
    <property type="component" value="Unassembled WGS sequence"/>
</dbReference>
<feature type="domain" description="Aminotransferase class I/classII large" evidence="7">
    <location>
        <begin position="15"/>
        <end position="366"/>
    </location>
</feature>
<keyword evidence="5" id="KW-0663">Pyridoxal phosphate</keyword>
<dbReference type="Pfam" id="PF00155">
    <property type="entry name" value="Aminotran_1_2"/>
    <property type="match status" value="1"/>
</dbReference>
<evidence type="ECO:0000256" key="6">
    <source>
        <dbReference type="RuleBase" id="RU000481"/>
    </source>
</evidence>
<dbReference type="PROSITE" id="PS00105">
    <property type="entry name" value="AA_TRANSFER_CLASS_1"/>
    <property type="match status" value="1"/>
</dbReference>
<evidence type="ECO:0000256" key="5">
    <source>
        <dbReference type="ARBA" id="ARBA00022898"/>
    </source>
</evidence>
<dbReference type="FunFam" id="3.40.640.10:FF:000033">
    <property type="entry name" value="Aspartate aminotransferase"/>
    <property type="match status" value="1"/>
</dbReference>
<dbReference type="Gene3D" id="3.40.640.10">
    <property type="entry name" value="Type I PLP-dependent aspartate aminotransferase-like (Major domain)"/>
    <property type="match status" value="1"/>
</dbReference>
<comment type="cofactor">
    <cofactor evidence="1 6">
        <name>pyridoxal 5'-phosphate</name>
        <dbReference type="ChEBI" id="CHEBI:597326"/>
    </cofactor>
</comment>
<dbReference type="InterPro" id="IPR015424">
    <property type="entry name" value="PyrdxlP-dep_Trfase"/>
</dbReference>
<evidence type="ECO:0000256" key="3">
    <source>
        <dbReference type="ARBA" id="ARBA00022576"/>
    </source>
</evidence>
<evidence type="ECO:0000259" key="7">
    <source>
        <dbReference type="Pfam" id="PF00155"/>
    </source>
</evidence>
<dbReference type="GO" id="GO:0030170">
    <property type="term" value="F:pyridoxal phosphate binding"/>
    <property type="evidence" value="ECO:0007669"/>
    <property type="project" value="InterPro"/>
</dbReference>